<dbReference type="AlphaFoldDB" id="A0A816CC89"/>
<evidence type="ECO:0000313" key="8">
    <source>
        <dbReference type="Proteomes" id="UP000663855"/>
    </source>
</evidence>
<dbReference type="Proteomes" id="UP000663824">
    <property type="component" value="Unassembled WGS sequence"/>
</dbReference>
<accession>A0A816CC89</accession>
<name>A0A816CC89_9BILA</name>
<dbReference type="Proteomes" id="UP000681967">
    <property type="component" value="Unassembled WGS sequence"/>
</dbReference>
<dbReference type="Proteomes" id="UP000676336">
    <property type="component" value="Unassembled WGS sequence"/>
</dbReference>
<sequence length="99" mass="11606">MSDNQDSEISSAHHEGENNGIENIIQVYQQYVDEVNSEETEQTTESDAVLQTLVEKFQQVVENDSNIQELINKALPLCGEFEWMEKGRKEKRRKEKYRK</sequence>
<dbReference type="EMBL" id="CAJNOW010002870">
    <property type="protein sequence ID" value="CAF1365986.1"/>
    <property type="molecule type" value="Genomic_DNA"/>
</dbReference>
<gene>
    <name evidence="6" type="ORF">BYL167_LOCUS8290</name>
    <name evidence="3" type="ORF">CJN711_LOCUS38232</name>
    <name evidence="7" type="ORF">GIL414_LOCUS14943</name>
    <name evidence="2" type="ORF">KQP761_LOCUS7977</name>
    <name evidence="4" type="ORF">MBJ925_LOCUS17365</name>
    <name evidence="5" type="ORF">SMN809_LOCUS5972</name>
</gene>
<dbReference type="Proteomes" id="UP000663855">
    <property type="component" value="Unassembled WGS sequence"/>
</dbReference>
<feature type="compositionally biased region" description="Polar residues" evidence="1">
    <location>
        <begin position="1"/>
        <end position="10"/>
    </location>
</feature>
<comment type="caution">
    <text evidence="3">The sequence shown here is derived from an EMBL/GenBank/DDBJ whole genome shotgun (WGS) entry which is preliminary data.</text>
</comment>
<dbReference type="EMBL" id="CAJNOV010018635">
    <property type="protein sequence ID" value="CAF1622835.1"/>
    <property type="molecule type" value="Genomic_DNA"/>
</dbReference>
<dbReference type="EMBL" id="CAJOBH010002256">
    <property type="protein sequence ID" value="CAF3897507.1"/>
    <property type="molecule type" value="Genomic_DNA"/>
</dbReference>
<feature type="region of interest" description="Disordered" evidence="1">
    <location>
        <begin position="1"/>
        <end position="22"/>
    </location>
</feature>
<evidence type="ECO:0000256" key="1">
    <source>
        <dbReference type="SAM" id="MobiDB-lite"/>
    </source>
</evidence>
<dbReference type="EMBL" id="CAJNRE010008678">
    <property type="protein sequence ID" value="CAF2074791.1"/>
    <property type="molecule type" value="Genomic_DNA"/>
</dbReference>
<evidence type="ECO:0000313" key="3">
    <source>
        <dbReference type="EMBL" id="CAF1622835.1"/>
    </source>
</evidence>
<evidence type="ECO:0000313" key="5">
    <source>
        <dbReference type="EMBL" id="CAF3888086.1"/>
    </source>
</evidence>
<organism evidence="3 8">
    <name type="scientific">Rotaria magnacalcarata</name>
    <dbReference type="NCBI Taxonomy" id="392030"/>
    <lineage>
        <taxon>Eukaryota</taxon>
        <taxon>Metazoa</taxon>
        <taxon>Spiralia</taxon>
        <taxon>Gnathifera</taxon>
        <taxon>Rotifera</taxon>
        <taxon>Eurotatoria</taxon>
        <taxon>Bdelloidea</taxon>
        <taxon>Philodinida</taxon>
        <taxon>Philodinidae</taxon>
        <taxon>Rotaria</taxon>
    </lineage>
</organism>
<proteinExistence type="predicted"/>
<evidence type="ECO:0000313" key="2">
    <source>
        <dbReference type="EMBL" id="CAF1365986.1"/>
    </source>
</evidence>
<evidence type="ECO:0000313" key="6">
    <source>
        <dbReference type="EMBL" id="CAF3897507.1"/>
    </source>
</evidence>
<dbReference type="EMBL" id="CAJOBJ010006443">
    <property type="protein sequence ID" value="CAF4060607.1"/>
    <property type="molecule type" value="Genomic_DNA"/>
</dbReference>
<dbReference type="EMBL" id="CAJOBI010001563">
    <property type="protein sequence ID" value="CAF3888086.1"/>
    <property type="molecule type" value="Genomic_DNA"/>
</dbReference>
<dbReference type="Proteomes" id="UP000663834">
    <property type="component" value="Unassembled WGS sequence"/>
</dbReference>
<protein>
    <submittedName>
        <fullName evidence="3">Uncharacterized protein</fullName>
    </submittedName>
</protein>
<evidence type="ECO:0000313" key="4">
    <source>
        <dbReference type="EMBL" id="CAF2074791.1"/>
    </source>
</evidence>
<dbReference type="Proteomes" id="UP000681720">
    <property type="component" value="Unassembled WGS sequence"/>
</dbReference>
<evidence type="ECO:0000313" key="7">
    <source>
        <dbReference type="EMBL" id="CAF4060607.1"/>
    </source>
</evidence>
<reference evidence="3" key="1">
    <citation type="submission" date="2021-02" db="EMBL/GenBank/DDBJ databases">
        <authorList>
            <person name="Nowell W R."/>
        </authorList>
    </citation>
    <scope>NUCLEOTIDE SEQUENCE</scope>
</reference>